<dbReference type="HOGENOM" id="CLU_118731_1_0_1"/>
<dbReference type="OMA" id="AHVWGIQ"/>
<reference evidence="2 3" key="1">
    <citation type="submission" date="2014-05" db="EMBL/GenBank/DDBJ databases">
        <title>Draft genome sequence of a rare smut relative, Tilletiaria anomala UBC 951.</title>
        <authorList>
            <consortium name="DOE Joint Genome Institute"/>
            <person name="Toome M."/>
            <person name="Kuo A."/>
            <person name="Henrissat B."/>
            <person name="Lipzen A."/>
            <person name="Tritt A."/>
            <person name="Yoshinaga Y."/>
            <person name="Zane M."/>
            <person name="Barry K."/>
            <person name="Grigoriev I.V."/>
            <person name="Spatafora J.W."/>
            <person name="Aimea M.C."/>
        </authorList>
    </citation>
    <scope>NUCLEOTIDE SEQUENCE [LARGE SCALE GENOMIC DNA]</scope>
    <source>
        <strain evidence="2 3">UBC 951</strain>
    </source>
</reference>
<proteinExistence type="predicted"/>
<dbReference type="EMBL" id="JMSN01000014">
    <property type="protein sequence ID" value="KDN52067.1"/>
    <property type="molecule type" value="Genomic_DNA"/>
</dbReference>
<sequence>MAATGRAVTRQASARTRAVLARSYASAPATTATAAVIGTPAVRRPVGGFRGGLAGFALGFGAAGTYGYYYLLQEYHAASNLMLTTVEELQSSTQKISSQLARVKKLEADLQALSRSTSTKEDASKSKGELLKVYNGLHEELFSVKNRLWGVEKDVNTALKGVQAGCVVGERRV</sequence>
<organism evidence="2 3">
    <name type="scientific">Tilletiaria anomala (strain ATCC 24038 / CBS 436.72 / UBC 951)</name>
    <dbReference type="NCBI Taxonomy" id="1037660"/>
    <lineage>
        <taxon>Eukaryota</taxon>
        <taxon>Fungi</taxon>
        <taxon>Dikarya</taxon>
        <taxon>Basidiomycota</taxon>
        <taxon>Ustilaginomycotina</taxon>
        <taxon>Exobasidiomycetes</taxon>
        <taxon>Georgefischeriales</taxon>
        <taxon>Tilletiariaceae</taxon>
        <taxon>Tilletiaria</taxon>
    </lineage>
</organism>
<gene>
    <name evidence="2" type="ORF">K437DRAFT_254621</name>
</gene>
<dbReference type="InParanoid" id="A0A066WDN6"/>
<keyword evidence="1" id="KW-0175">Coiled coil</keyword>
<name>A0A066WDN6_TILAU</name>
<dbReference type="STRING" id="1037660.A0A066WDN6"/>
<protein>
    <submittedName>
        <fullName evidence="2">Uncharacterized protein</fullName>
    </submittedName>
</protein>
<dbReference type="GeneID" id="25263925"/>
<evidence type="ECO:0000256" key="1">
    <source>
        <dbReference type="SAM" id="Coils"/>
    </source>
</evidence>
<feature type="coiled-coil region" evidence="1">
    <location>
        <begin position="89"/>
        <end position="116"/>
    </location>
</feature>
<comment type="caution">
    <text evidence="2">The sequence shown here is derived from an EMBL/GenBank/DDBJ whole genome shotgun (WGS) entry which is preliminary data.</text>
</comment>
<dbReference type="OrthoDB" id="5331396at2759"/>
<evidence type="ECO:0000313" key="3">
    <source>
        <dbReference type="Proteomes" id="UP000027361"/>
    </source>
</evidence>
<dbReference type="PANTHER" id="PTHR37849:SF1">
    <property type="entry name" value="YALI0E11605P"/>
    <property type="match status" value="1"/>
</dbReference>
<dbReference type="Proteomes" id="UP000027361">
    <property type="component" value="Unassembled WGS sequence"/>
</dbReference>
<dbReference type="PANTHER" id="PTHR37849">
    <property type="entry name" value="YALI0E11605P"/>
    <property type="match status" value="1"/>
</dbReference>
<evidence type="ECO:0000313" key="2">
    <source>
        <dbReference type="EMBL" id="KDN52067.1"/>
    </source>
</evidence>
<keyword evidence="3" id="KW-1185">Reference proteome</keyword>
<accession>A0A066WDN6</accession>
<dbReference type="AlphaFoldDB" id="A0A066WDN6"/>
<dbReference type="RefSeq" id="XP_013244920.1">
    <property type="nucleotide sequence ID" value="XM_013389466.1"/>
</dbReference>